<dbReference type="Proteomes" id="UP000241848">
    <property type="component" value="Unassembled WGS sequence"/>
</dbReference>
<dbReference type="PANTHER" id="PTHR24220">
    <property type="entry name" value="IMPORT ATP-BINDING PROTEIN"/>
    <property type="match status" value="1"/>
</dbReference>
<evidence type="ECO:0000256" key="6">
    <source>
        <dbReference type="ARBA" id="ARBA00022840"/>
    </source>
</evidence>
<evidence type="ECO:0000256" key="3">
    <source>
        <dbReference type="ARBA" id="ARBA00022475"/>
    </source>
</evidence>
<name>A0A2T2WMJ3_9FIRM</name>
<comment type="caution">
    <text evidence="11">The sequence shown here is derived from an EMBL/GenBank/DDBJ whole genome shotgun (WGS) entry which is preliminary data.</text>
</comment>
<protein>
    <recommendedName>
        <fullName evidence="2 9">Cell division ATP-binding protein FtsE</fullName>
    </recommendedName>
</protein>
<dbReference type="GO" id="GO:0005886">
    <property type="term" value="C:plasma membrane"/>
    <property type="evidence" value="ECO:0007669"/>
    <property type="project" value="UniProtKB-SubCell"/>
</dbReference>
<keyword evidence="6 9" id="KW-0067">ATP-binding</keyword>
<evidence type="ECO:0000256" key="2">
    <source>
        <dbReference type="ARBA" id="ARBA00020019"/>
    </source>
</evidence>
<dbReference type="PROSITE" id="PS50893">
    <property type="entry name" value="ABC_TRANSPORTER_2"/>
    <property type="match status" value="1"/>
</dbReference>
<accession>A0A2T2WMJ3</accession>
<dbReference type="GO" id="GO:0051301">
    <property type="term" value="P:cell division"/>
    <property type="evidence" value="ECO:0007669"/>
    <property type="project" value="UniProtKB-UniRule"/>
</dbReference>
<evidence type="ECO:0000256" key="4">
    <source>
        <dbReference type="ARBA" id="ARBA00022618"/>
    </source>
</evidence>
<comment type="subcellular location">
    <subcellularLocation>
        <location evidence="9">Cell membrane</location>
        <topology evidence="9">Peripheral membrane protein</topology>
        <orientation evidence="9">Cytoplasmic side</orientation>
    </subcellularLocation>
</comment>
<keyword evidence="5 9" id="KW-0547">Nucleotide-binding</keyword>
<evidence type="ECO:0000256" key="5">
    <source>
        <dbReference type="ARBA" id="ARBA00022741"/>
    </source>
</evidence>
<organism evidence="11 12">
    <name type="scientific">Sulfobacillus acidophilus</name>
    <dbReference type="NCBI Taxonomy" id="53633"/>
    <lineage>
        <taxon>Bacteria</taxon>
        <taxon>Bacillati</taxon>
        <taxon>Bacillota</taxon>
        <taxon>Clostridia</taxon>
        <taxon>Eubacteriales</taxon>
        <taxon>Clostridiales Family XVII. Incertae Sedis</taxon>
        <taxon>Sulfobacillus</taxon>
    </lineage>
</organism>
<dbReference type="FunFam" id="3.40.50.300:FF:000056">
    <property type="entry name" value="Cell division ATP-binding protein FtsE"/>
    <property type="match status" value="1"/>
</dbReference>
<dbReference type="NCBIfam" id="TIGR02673">
    <property type="entry name" value="FtsE"/>
    <property type="match status" value="1"/>
</dbReference>
<keyword evidence="4 9" id="KW-0132">Cell division</keyword>
<dbReference type="InterPro" id="IPR003439">
    <property type="entry name" value="ABC_transporter-like_ATP-bd"/>
</dbReference>
<dbReference type="Gene3D" id="3.40.50.300">
    <property type="entry name" value="P-loop containing nucleotide triphosphate hydrolases"/>
    <property type="match status" value="1"/>
</dbReference>
<keyword evidence="3 9" id="KW-1003">Cell membrane</keyword>
<dbReference type="GO" id="GO:0022857">
    <property type="term" value="F:transmembrane transporter activity"/>
    <property type="evidence" value="ECO:0007669"/>
    <property type="project" value="TreeGrafter"/>
</dbReference>
<dbReference type="SMART" id="SM00382">
    <property type="entry name" value="AAA"/>
    <property type="match status" value="1"/>
</dbReference>
<proteinExistence type="inferred from homology"/>
<gene>
    <name evidence="9 11" type="primary">ftsE</name>
    <name evidence="11" type="ORF">C7B45_02635</name>
</gene>
<comment type="subunit">
    <text evidence="9">Homodimer. Forms a membrane-associated complex with FtsX.</text>
</comment>
<dbReference type="SUPFAM" id="SSF52540">
    <property type="entry name" value="P-loop containing nucleoside triphosphate hydrolases"/>
    <property type="match status" value="1"/>
</dbReference>
<comment type="function">
    <text evidence="9">Part of the ABC transporter FtsEX involved in cellular division.</text>
</comment>
<dbReference type="InterPro" id="IPR005286">
    <property type="entry name" value="Cell_div_FtsE"/>
</dbReference>
<evidence type="ECO:0000256" key="9">
    <source>
        <dbReference type="RuleBase" id="RU365094"/>
    </source>
</evidence>
<dbReference type="InterPro" id="IPR017871">
    <property type="entry name" value="ABC_transporter-like_CS"/>
</dbReference>
<dbReference type="GO" id="GO:0016887">
    <property type="term" value="F:ATP hydrolysis activity"/>
    <property type="evidence" value="ECO:0007669"/>
    <property type="project" value="InterPro"/>
</dbReference>
<evidence type="ECO:0000313" key="12">
    <source>
        <dbReference type="Proteomes" id="UP000241848"/>
    </source>
</evidence>
<dbReference type="AlphaFoldDB" id="A0A2T2WMJ3"/>
<dbReference type="InterPro" id="IPR027417">
    <property type="entry name" value="P-loop_NTPase"/>
</dbReference>
<dbReference type="PROSITE" id="PS00211">
    <property type="entry name" value="ABC_TRANSPORTER_1"/>
    <property type="match status" value="1"/>
</dbReference>
<dbReference type="InterPro" id="IPR003593">
    <property type="entry name" value="AAA+_ATPase"/>
</dbReference>
<feature type="domain" description="ABC transporter" evidence="10">
    <location>
        <begin position="2"/>
        <end position="228"/>
    </location>
</feature>
<keyword evidence="8 9" id="KW-0131">Cell cycle</keyword>
<evidence type="ECO:0000313" key="11">
    <source>
        <dbReference type="EMBL" id="PSR23458.1"/>
    </source>
</evidence>
<evidence type="ECO:0000256" key="7">
    <source>
        <dbReference type="ARBA" id="ARBA00023136"/>
    </source>
</evidence>
<evidence type="ECO:0000256" key="1">
    <source>
        <dbReference type="ARBA" id="ARBA00005417"/>
    </source>
</evidence>
<evidence type="ECO:0000259" key="10">
    <source>
        <dbReference type="PROSITE" id="PS50893"/>
    </source>
</evidence>
<dbReference type="PANTHER" id="PTHR24220:SF470">
    <property type="entry name" value="CELL DIVISION ATP-BINDING PROTEIN FTSE"/>
    <property type="match status" value="1"/>
</dbReference>
<dbReference type="EMBL" id="PXYV01000005">
    <property type="protein sequence ID" value="PSR23458.1"/>
    <property type="molecule type" value="Genomic_DNA"/>
</dbReference>
<sequence>MIRLEGVTKRYPNGHHGLVDVSLTIHRGEFVFLVGPSGAGKSTLIRLLYGEDRATQGDVMIDQFRLGSMSLRQLPRLRRKLGIVFQDGKLLPTRTVFQNVAFAMEVVGASKKDIMRRVPQVLELVGLRRRRDHYPDQLSGGEQQRVGIARALVNQPTYVLADEPTGNLDPDTAADIMRLFTEINRRGATVLMATHARELVNHLQKRVIAIEDGRIVRDEARGAYGYDA</sequence>
<evidence type="ECO:0000256" key="8">
    <source>
        <dbReference type="ARBA" id="ARBA00023306"/>
    </source>
</evidence>
<keyword evidence="7 9" id="KW-0472">Membrane</keyword>
<reference evidence="11 12" key="1">
    <citation type="journal article" date="2014" name="BMC Genomics">
        <title>Comparison of environmental and isolate Sulfobacillus genomes reveals diverse carbon, sulfur, nitrogen, and hydrogen metabolisms.</title>
        <authorList>
            <person name="Justice N.B."/>
            <person name="Norman A."/>
            <person name="Brown C.T."/>
            <person name="Singh A."/>
            <person name="Thomas B.C."/>
            <person name="Banfield J.F."/>
        </authorList>
    </citation>
    <scope>NUCLEOTIDE SEQUENCE [LARGE SCALE GENOMIC DNA]</scope>
    <source>
        <strain evidence="11">AMDSBA3</strain>
    </source>
</reference>
<dbReference type="GO" id="GO:0005524">
    <property type="term" value="F:ATP binding"/>
    <property type="evidence" value="ECO:0007669"/>
    <property type="project" value="UniProtKB-UniRule"/>
</dbReference>
<dbReference type="InterPro" id="IPR015854">
    <property type="entry name" value="ABC_transpr_LolD-like"/>
</dbReference>
<comment type="similarity">
    <text evidence="1 9">Belongs to the ABC transporter superfamily.</text>
</comment>
<dbReference type="Pfam" id="PF00005">
    <property type="entry name" value="ABC_tran"/>
    <property type="match status" value="1"/>
</dbReference>